<evidence type="ECO:0000256" key="2">
    <source>
        <dbReference type="ARBA" id="ARBA00022729"/>
    </source>
</evidence>
<dbReference type="InterPro" id="IPR000914">
    <property type="entry name" value="SBP_5_dom"/>
</dbReference>
<dbReference type="CDD" id="cd08493">
    <property type="entry name" value="PBP2_DppA_like"/>
    <property type="match status" value="1"/>
</dbReference>
<keyword evidence="2 5" id="KW-0732">Signal</keyword>
<dbReference type="InterPro" id="IPR030678">
    <property type="entry name" value="Peptide/Ni-bd"/>
</dbReference>
<keyword evidence="4" id="KW-0653">Protein transport</keyword>
<evidence type="ECO:0000256" key="1">
    <source>
        <dbReference type="ARBA" id="ARBA00005695"/>
    </source>
</evidence>
<feature type="signal peptide" evidence="5">
    <location>
        <begin position="1"/>
        <end position="24"/>
    </location>
</feature>
<dbReference type="SUPFAM" id="SSF53850">
    <property type="entry name" value="Periplasmic binding protein-like II"/>
    <property type="match status" value="1"/>
</dbReference>
<evidence type="ECO:0000313" key="8">
    <source>
        <dbReference type="EMBL" id="SPZ10095.1"/>
    </source>
</evidence>
<dbReference type="GO" id="GO:0042938">
    <property type="term" value="P:dipeptide transport"/>
    <property type="evidence" value="ECO:0007669"/>
    <property type="project" value="TreeGrafter"/>
</dbReference>
<proteinExistence type="inferred from homology"/>
<protein>
    <submittedName>
        <fullName evidence="7">ABC transporter substrate-binding protein</fullName>
    </submittedName>
    <submittedName>
        <fullName evidence="8">Dipeptide ABC transporter periplasmic protein</fullName>
    </submittedName>
</protein>
<evidence type="ECO:0000256" key="3">
    <source>
        <dbReference type="ARBA" id="ARBA00022856"/>
    </source>
</evidence>
<evidence type="ECO:0000313" key="9">
    <source>
        <dbReference type="Proteomes" id="UP000250443"/>
    </source>
</evidence>
<dbReference type="RefSeq" id="WP_010797253.1">
    <property type="nucleotide sequence ID" value="NZ_CP044086.1"/>
</dbReference>
<sequence>MKAAFRLNTCLLAVALATAVQAQAKTLVACTEASPETFDPAVHSSRYTADAADEPLYNRLVEFKPGTTELQPSLAERWDISPDGLQYTFYLRKGVKFHSTSYFKPTRELTADDVIWSFERQIDPKHPWHELASKGFPFSDSMEMSKIIDHIEKVDDHTVRFVLQHEESPFLADLAMGFTSILSAEYADQLLKSGKTDDLGFKPVGTGPFVFERYSRDSQVRYKANSNYWDGAPAVDLVQAITLDSSVRLQRLKRGECQISLTPKPSDVPALKKDPNLKVLSVEELTIGFNALNVTHKPLSDVRVRQAIAMATDQEGTIKALYGEGAAKPVWGPYPPAMLGYNTDIKPWPYDLEKARQLLAEAGYPNGLELTYMSSTGSGPSGNTLRVAQLFQGDMAKIGIKVNIRQYEWGEFVRRGKQGEHDILSMSWVSDNADPDNFLSPNLTCSAAKNGENRARWCNAEFDSLVEQARRTSNLDKRAELYRKAQEIFHNEIPWIPTSQPVRNVVTRSNVSGFVMSPLGKNDFSTVRLD</sequence>
<dbReference type="GO" id="GO:0030288">
    <property type="term" value="C:outer membrane-bounded periplasmic space"/>
    <property type="evidence" value="ECO:0007669"/>
    <property type="project" value="TreeGrafter"/>
</dbReference>
<dbReference type="Pfam" id="PF00496">
    <property type="entry name" value="SBP_bac_5"/>
    <property type="match status" value="1"/>
</dbReference>
<dbReference type="EMBL" id="JADMCD010000001">
    <property type="protein sequence ID" value="MBF8639443.1"/>
    <property type="molecule type" value="Genomic_DNA"/>
</dbReference>
<dbReference type="Gene3D" id="3.90.76.10">
    <property type="entry name" value="Dipeptide-binding Protein, Domain 1"/>
    <property type="match status" value="1"/>
</dbReference>
<evidence type="ECO:0000256" key="4">
    <source>
        <dbReference type="ARBA" id="ARBA00022927"/>
    </source>
</evidence>
<accession>A0A2X2DCV0</accession>
<dbReference type="PANTHER" id="PTHR30290:SF38">
    <property type="entry name" value="D,D-DIPEPTIDE-BINDING PERIPLASMIC PROTEIN DDPA-RELATED"/>
    <property type="match status" value="1"/>
</dbReference>
<dbReference type="EMBL" id="UAUF01000013">
    <property type="protein sequence ID" value="SPZ10095.1"/>
    <property type="molecule type" value="Genomic_DNA"/>
</dbReference>
<dbReference type="Proteomes" id="UP000250443">
    <property type="component" value="Unassembled WGS sequence"/>
</dbReference>
<dbReference type="PIRSF" id="PIRSF002741">
    <property type="entry name" value="MppA"/>
    <property type="match status" value="1"/>
</dbReference>
<gene>
    <name evidence="8" type="primary">dppA_5</name>
    <name evidence="7" type="ORF">IRZ65_01930</name>
    <name evidence="8" type="ORF">NCTC11842_03681</name>
</gene>
<evidence type="ECO:0000259" key="6">
    <source>
        <dbReference type="Pfam" id="PF00496"/>
    </source>
</evidence>
<dbReference type="AlphaFoldDB" id="A0A2X2DCV0"/>
<dbReference type="Gene3D" id="3.40.190.10">
    <property type="entry name" value="Periplasmic binding protein-like II"/>
    <property type="match status" value="1"/>
</dbReference>
<comment type="similarity">
    <text evidence="1">Belongs to the bacterial solute-binding protein 5 family.</text>
</comment>
<organism evidence="8 9">
    <name type="scientific">Pseudomonas luteola</name>
    <dbReference type="NCBI Taxonomy" id="47886"/>
    <lineage>
        <taxon>Bacteria</taxon>
        <taxon>Pseudomonadati</taxon>
        <taxon>Pseudomonadota</taxon>
        <taxon>Gammaproteobacteria</taxon>
        <taxon>Pseudomonadales</taxon>
        <taxon>Pseudomonadaceae</taxon>
        <taxon>Pseudomonas</taxon>
    </lineage>
</organism>
<dbReference type="GO" id="GO:0043190">
    <property type="term" value="C:ATP-binding cassette (ABC) transporter complex"/>
    <property type="evidence" value="ECO:0007669"/>
    <property type="project" value="InterPro"/>
</dbReference>
<dbReference type="Proteomes" id="UP000626180">
    <property type="component" value="Unassembled WGS sequence"/>
</dbReference>
<name>A0A2X2DCV0_PSELU</name>
<evidence type="ECO:0000256" key="5">
    <source>
        <dbReference type="SAM" id="SignalP"/>
    </source>
</evidence>
<evidence type="ECO:0000313" key="7">
    <source>
        <dbReference type="EMBL" id="MBF8639443.1"/>
    </source>
</evidence>
<keyword evidence="3" id="KW-0571">Peptide transport</keyword>
<dbReference type="PANTHER" id="PTHR30290">
    <property type="entry name" value="PERIPLASMIC BINDING COMPONENT OF ABC TRANSPORTER"/>
    <property type="match status" value="1"/>
</dbReference>
<reference evidence="7 10" key="2">
    <citation type="submission" date="2020-10" db="EMBL/GenBank/DDBJ databases">
        <title>Genome sequences of Pseudomonas isolates.</title>
        <authorList>
            <person name="Wessels L."/>
            <person name="Reich F."/>
            <person name="Hammerl J."/>
        </authorList>
    </citation>
    <scope>NUCLEOTIDE SEQUENCE [LARGE SCALE GENOMIC DNA]</scope>
    <source>
        <strain evidence="7 10">20-MO00624-0</strain>
    </source>
</reference>
<dbReference type="GO" id="GO:1904680">
    <property type="term" value="F:peptide transmembrane transporter activity"/>
    <property type="evidence" value="ECO:0007669"/>
    <property type="project" value="TreeGrafter"/>
</dbReference>
<dbReference type="GO" id="GO:0015031">
    <property type="term" value="P:protein transport"/>
    <property type="evidence" value="ECO:0007669"/>
    <property type="project" value="UniProtKB-KW"/>
</dbReference>
<feature type="domain" description="Solute-binding protein family 5" evidence="6">
    <location>
        <begin position="69"/>
        <end position="449"/>
    </location>
</feature>
<evidence type="ECO:0000313" key="10">
    <source>
        <dbReference type="Proteomes" id="UP000626180"/>
    </source>
</evidence>
<dbReference type="Gene3D" id="3.10.105.10">
    <property type="entry name" value="Dipeptide-binding Protein, Domain 3"/>
    <property type="match status" value="1"/>
</dbReference>
<dbReference type="InterPro" id="IPR039424">
    <property type="entry name" value="SBP_5"/>
</dbReference>
<keyword evidence="10" id="KW-1185">Reference proteome</keyword>
<keyword evidence="4" id="KW-0813">Transport</keyword>
<reference evidence="8 9" key="1">
    <citation type="submission" date="2018-06" db="EMBL/GenBank/DDBJ databases">
        <authorList>
            <consortium name="Pathogen Informatics"/>
            <person name="Doyle S."/>
        </authorList>
    </citation>
    <scope>NUCLEOTIDE SEQUENCE [LARGE SCALE GENOMIC DNA]</scope>
    <source>
        <strain evidence="8 9">NCTC11842</strain>
    </source>
</reference>
<feature type="chain" id="PRO_5044582329" evidence="5">
    <location>
        <begin position="25"/>
        <end position="530"/>
    </location>
</feature>